<organism evidence="1 2">
    <name type="scientific">Parapedobacter pyrenivorans</name>
    <dbReference type="NCBI Taxonomy" id="1305674"/>
    <lineage>
        <taxon>Bacteria</taxon>
        <taxon>Pseudomonadati</taxon>
        <taxon>Bacteroidota</taxon>
        <taxon>Sphingobacteriia</taxon>
        <taxon>Sphingobacteriales</taxon>
        <taxon>Sphingobacteriaceae</taxon>
        <taxon>Parapedobacter</taxon>
    </lineage>
</organism>
<keyword evidence="2" id="KW-1185">Reference proteome</keyword>
<evidence type="ECO:0000313" key="2">
    <source>
        <dbReference type="Proteomes" id="UP000660862"/>
    </source>
</evidence>
<reference evidence="1" key="1">
    <citation type="journal article" date="2014" name="Int. J. Syst. Evol. Microbiol.">
        <title>Complete genome sequence of Corynebacterium casei LMG S-19264T (=DSM 44701T), isolated from a smear-ripened cheese.</title>
        <authorList>
            <consortium name="US DOE Joint Genome Institute (JGI-PGF)"/>
            <person name="Walter F."/>
            <person name="Albersmeier A."/>
            <person name="Kalinowski J."/>
            <person name="Ruckert C."/>
        </authorList>
    </citation>
    <scope>NUCLEOTIDE SEQUENCE</scope>
    <source>
        <strain evidence="1">CGMCC 1.12195</strain>
    </source>
</reference>
<name>A0A917HLP5_9SPHI</name>
<dbReference type="AlphaFoldDB" id="A0A917HLP5"/>
<evidence type="ECO:0000313" key="1">
    <source>
        <dbReference type="EMBL" id="GGG83633.1"/>
    </source>
</evidence>
<comment type="caution">
    <text evidence="1">The sequence shown here is derived from an EMBL/GenBank/DDBJ whole genome shotgun (WGS) entry which is preliminary data.</text>
</comment>
<proteinExistence type="predicted"/>
<protein>
    <submittedName>
        <fullName evidence="1">Uncharacterized protein</fullName>
    </submittedName>
</protein>
<accession>A0A917HLP5</accession>
<dbReference type="PROSITE" id="PS51257">
    <property type="entry name" value="PROKAR_LIPOPROTEIN"/>
    <property type="match status" value="1"/>
</dbReference>
<dbReference type="Proteomes" id="UP000660862">
    <property type="component" value="Unassembled WGS sequence"/>
</dbReference>
<reference evidence="1" key="2">
    <citation type="submission" date="2020-09" db="EMBL/GenBank/DDBJ databases">
        <authorList>
            <person name="Sun Q."/>
            <person name="Zhou Y."/>
        </authorList>
    </citation>
    <scope>NUCLEOTIDE SEQUENCE</scope>
    <source>
        <strain evidence="1">CGMCC 1.12195</strain>
    </source>
</reference>
<gene>
    <name evidence="1" type="ORF">GCM10007415_15880</name>
</gene>
<dbReference type="EMBL" id="BMER01000001">
    <property type="protein sequence ID" value="GGG83633.1"/>
    <property type="molecule type" value="Genomic_DNA"/>
</dbReference>
<sequence length="171" mass="19055">MKTLPLSLSLAFSALILFSCRNESRENAGGKTQNDPATEIAEDMDAALPSLPYIAAFVDGSEQLEAEKNPEFNRASLSLDALTQALIANYPEINLEVNRVSNDTLFVQIIDARYLTQQMGSSGAQMYIMEATYAYTELPDINVVHFDFTEGDHALPGSYTRDYFQETRIIR</sequence>
<dbReference type="RefSeq" id="WP_188505355.1">
    <property type="nucleotide sequence ID" value="NZ_BMER01000001.1"/>
</dbReference>